<evidence type="ECO:0000256" key="4">
    <source>
        <dbReference type="ARBA" id="ARBA00022475"/>
    </source>
</evidence>
<dbReference type="RefSeq" id="WP_246255982.1">
    <property type="nucleotide sequence ID" value="NZ_BAAAML010000002.1"/>
</dbReference>
<dbReference type="Gene3D" id="1.20.1080.10">
    <property type="entry name" value="Glycerol uptake facilitator protein"/>
    <property type="match status" value="1"/>
</dbReference>
<dbReference type="Pfam" id="PF00230">
    <property type="entry name" value="MIP"/>
    <property type="match status" value="1"/>
</dbReference>
<dbReference type="InterPro" id="IPR022357">
    <property type="entry name" value="MIP_CS"/>
</dbReference>
<dbReference type="PROSITE" id="PS00221">
    <property type="entry name" value="MIP"/>
    <property type="match status" value="1"/>
</dbReference>
<dbReference type="InterPro" id="IPR034294">
    <property type="entry name" value="Aquaporin_transptr"/>
</dbReference>
<keyword evidence="12" id="KW-1185">Reference proteome</keyword>
<evidence type="ECO:0000256" key="5">
    <source>
        <dbReference type="ARBA" id="ARBA00022692"/>
    </source>
</evidence>
<comment type="caution">
    <text evidence="11">The sequence shown here is derived from an EMBL/GenBank/DDBJ whole genome shotgun (WGS) entry which is preliminary data.</text>
</comment>
<evidence type="ECO:0000256" key="9">
    <source>
        <dbReference type="SAM" id="MobiDB-lite"/>
    </source>
</evidence>
<evidence type="ECO:0000313" key="12">
    <source>
        <dbReference type="Proteomes" id="UP000757540"/>
    </source>
</evidence>
<dbReference type="Proteomes" id="UP000757540">
    <property type="component" value="Unassembled WGS sequence"/>
</dbReference>
<protein>
    <submittedName>
        <fullName evidence="11">Aquaporin Z</fullName>
    </submittedName>
</protein>
<keyword evidence="4" id="KW-1003">Cell membrane</keyword>
<dbReference type="SUPFAM" id="SSF81338">
    <property type="entry name" value="Aquaporin-like"/>
    <property type="match status" value="1"/>
</dbReference>
<evidence type="ECO:0000256" key="1">
    <source>
        <dbReference type="ARBA" id="ARBA00004651"/>
    </source>
</evidence>
<evidence type="ECO:0000256" key="6">
    <source>
        <dbReference type="ARBA" id="ARBA00022989"/>
    </source>
</evidence>
<keyword evidence="6 10" id="KW-1133">Transmembrane helix</keyword>
<accession>A0ABX2A0Y9</accession>
<dbReference type="EMBL" id="JABEZU010000001">
    <property type="protein sequence ID" value="NOV96366.1"/>
    <property type="molecule type" value="Genomic_DNA"/>
</dbReference>
<dbReference type="PRINTS" id="PR00783">
    <property type="entry name" value="MINTRINSICP"/>
</dbReference>
<comment type="subcellular location">
    <subcellularLocation>
        <location evidence="1">Cell membrane</location>
        <topology evidence="1">Multi-pass membrane protein</topology>
    </subcellularLocation>
</comment>
<feature type="transmembrane region" description="Helical" evidence="10">
    <location>
        <begin position="238"/>
        <end position="256"/>
    </location>
</feature>
<reference evidence="11 12" key="1">
    <citation type="submission" date="2020-05" db="EMBL/GenBank/DDBJ databases">
        <title>Genomic Encyclopedia of Type Strains, Phase III (KMG-III): the genomes of soil and plant-associated and newly described type strains.</title>
        <authorList>
            <person name="Whitman W."/>
        </authorList>
    </citation>
    <scope>NUCLEOTIDE SEQUENCE [LARGE SCALE GENOMIC DNA]</scope>
    <source>
        <strain evidence="11 12">KCTC 19046</strain>
    </source>
</reference>
<feature type="transmembrane region" description="Helical" evidence="10">
    <location>
        <begin position="163"/>
        <end position="181"/>
    </location>
</feature>
<evidence type="ECO:0000256" key="8">
    <source>
        <dbReference type="RuleBase" id="RU000477"/>
    </source>
</evidence>
<organism evidence="11 12">
    <name type="scientific">Isoptericola halotolerans</name>
    <dbReference type="NCBI Taxonomy" id="300560"/>
    <lineage>
        <taxon>Bacteria</taxon>
        <taxon>Bacillati</taxon>
        <taxon>Actinomycetota</taxon>
        <taxon>Actinomycetes</taxon>
        <taxon>Micrococcales</taxon>
        <taxon>Promicromonosporaceae</taxon>
        <taxon>Isoptericola</taxon>
    </lineage>
</organism>
<feature type="transmembrane region" description="Helical" evidence="10">
    <location>
        <begin position="27"/>
        <end position="46"/>
    </location>
</feature>
<evidence type="ECO:0000256" key="3">
    <source>
        <dbReference type="ARBA" id="ARBA00022448"/>
    </source>
</evidence>
<feature type="region of interest" description="Disordered" evidence="9">
    <location>
        <begin position="322"/>
        <end position="354"/>
    </location>
</feature>
<feature type="compositionally biased region" description="Acidic residues" evidence="9">
    <location>
        <begin position="330"/>
        <end position="347"/>
    </location>
</feature>
<proteinExistence type="inferred from homology"/>
<name>A0ABX2A0Y9_9MICO</name>
<dbReference type="InterPro" id="IPR000425">
    <property type="entry name" value="MIP"/>
</dbReference>
<feature type="transmembrane region" description="Helical" evidence="10">
    <location>
        <begin position="53"/>
        <end position="77"/>
    </location>
</feature>
<dbReference type="PANTHER" id="PTHR19139:SF199">
    <property type="entry name" value="MIP17260P"/>
    <property type="match status" value="1"/>
</dbReference>
<evidence type="ECO:0000256" key="2">
    <source>
        <dbReference type="ARBA" id="ARBA00006175"/>
    </source>
</evidence>
<dbReference type="PANTHER" id="PTHR19139">
    <property type="entry name" value="AQUAPORIN TRANSPORTER"/>
    <property type="match status" value="1"/>
</dbReference>
<evidence type="ECO:0000256" key="7">
    <source>
        <dbReference type="ARBA" id="ARBA00023136"/>
    </source>
</evidence>
<keyword evidence="5 8" id="KW-0812">Transmembrane</keyword>
<keyword evidence="3 8" id="KW-0813">Transport</keyword>
<feature type="transmembrane region" description="Helical" evidence="10">
    <location>
        <begin position="188"/>
        <end position="209"/>
    </location>
</feature>
<comment type="similarity">
    <text evidence="2 8">Belongs to the MIP/aquaporin (TC 1.A.8) family.</text>
</comment>
<gene>
    <name evidence="11" type="ORF">HDG69_000919</name>
</gene>
<keyword evidence="7 10" id="KW-0472">Membrane</keyword>
<feature type="transmembrane region" description="Helical" evidence="10">
    <location>
        <begin position="97"/>
        <end position="118"/>
    </location>
</feature>
<evidence type="ECO:0000313" key="11">
    <source>
        <dbReference type="EMBL" id="NOV96366.1"/>
    </source>
</evidence>
<dbReference type="InterPro" id="IPR023271">
    <property type="entry name" value="Aquaporin-like"/>
</dbReference>
<evidence type="ECO:0000256" key="10">
    <source>
        <dbReference type="SAM" id="Phobius"/>
    </source>
</evidence>
<sequence>MSQVTETPTDVEAPPVPRLFTRMCVEAFGTFVLVLGIVGTATFNIVNNGQIITVALAGGIALMAVIAGLGHLSGGHFNPAVTFGLTLAGRSSWVDLVPYWIAQLVGAAACGALLLLIIPDTYPPLVGAGSAGEVLAATANGYGDHSPLSALTQGQSTFELPQAAIVEVLIAVVFVGVILAVTNTRAKVAYAPVVIGLTLAALHIISWPATNTSFNPARSLASVISPDAWAADGVGRQLWLFFAAPLLGAALAALFARAFAPVPALTVTDGWEEQPGTATYPTEGTLEEVAETAAAKVVADEAAPTTVEETEVVEETTVVADTDVATDAPSEVEVEETEVVEDTDTDEPTPPARP</sequence>